<name>V9FMH9_PHYNI</name>
<proteinExistence type="predicted"/>
<comment type="caution">
    <text evidence="1">The sequence shown here is derived from an EMBL/GenBank/DDBJ whole genome shotgun (WGS) entry which is preliminary data.</text>
</comment>
<dbReference type="Proteomes" id="UP000018721">
    <property type="component" value="Unassembled WGS sequence"/>
</dbReference>
<dbReference type="HOGENOM" id="CLU_3000631_0_0_1"/>
<organism evidence="1 2">
    <name type="scientific">Phytophthora nicotianae P1569</name>
    <dbReference type="NCBI Taxonomy" id="1317065"/>
    <lineage>
        <taxon>Eukaryota</taxon>
        <taxon>Sar</taxon>
        <taxon>Stramenopiles</taxon>
        <taxon>Oomycota</taxon>
        <taxon>Peronosporomycetes</taxon>
        <taxon>Peronosporales</taxon>
        <taxon>Peronosporaceae</taxon>
        <taxon>Phytophthora</taxon>
    </lineage>
</organism>
<dbReference type="EMBL" id="ANIZ01000895">
    <property type="protein sequence ID" value="ETI51617.1"/>
    <property type="molecule type" value="Genomic_DNA"/>
</dbReference>
<gene>
    <name evidence="1" type="ORF">F443_05082</name>
</gene>
<dbReference type="AlphaFoldDB" id="V9FMH9"/>
<reference evidence="1 2" key="1">
    <citation type="submission" date="2013-11" db="EMBL/GenBank/DDBJ databases">
        <title>The Genome Sequence of Phytophthora parasitica P1569.</title>
        <authorList>
            <consortium name="The Broad Institute Genomics Platform"/>
            <person name="Russ C."/>
            <person name="Tyler B."/>
            <person name="Panabieres F."/>
            <person name="Shan W."/>
            <person name="Tripathy S."/>
            <person name="Grunwald N."/>
            <person name="Machado M."/>
            <person name="Johnson C.S."/>
            <person name="Arredondo F."/>
            <person name="Hong C."/>
            <person name="Coffey M."/>
            <person name="Young S.K."/>
            <person name="Zeng Q."/>
            <person name="Gargeya S."/>
            <person name="Fitzgerald M."/>
            <person name="Abouelleil A."/>
            <person name="Alvarado L."/>
            <person name="Chapman S.B."/>
            <person name="Gainer-Dewar J."/>
            <person name="Goldberg J."/>
            <person name="Griggs A."/>
            <person name="Gujja S."/>
            <person name="Hansen M."/>
            <person name="Howarth C."/>
            <person name="Imamovic A."/>
            <person name="Ireland A."/>
            <person name="Larimer J."/>
            <person name="McCowan C."/>
            <person name="Murphy C."/>
            <person name="Pearson M."/>
            <person name="Poon T.W."/>
            <person name="Priest M."/>
            <person name="Roberts A."/>
            <person name="Saif S."/>
            <person name="Shea T."/>
            <person name="Sykes S."/>
            <person name="Wortman J."/>
            <person name="Nusbaum C."/>
            <person name="Birren B."/>
        </authorList>
    </citation>
    <scope>NUCLEOTIDE SEQUENCE [LARGE SCALE GENOMIC DNA]</scope>
    <source>
        <strain evidence="1 2">P1569</strain>
    </source>
</reference>
<keyword evidence="2" id="KW-1185">Reference proteome</keyword>
<accession>V9FMH9</accession>
<sequence length="57" mass="5743">MATVGLAICAAPLCGGEIDTSAPLLLPSEPFFAEAGTLVYPELLLGSLVKSVSHSAL</sequence>
<evidence type="ECO:0000313" key="2">
    <source>
        <dbReference type="Proteomes" id="UP000018721"/>
    </source>
</evidence>
<evidence type="ECO:0000313" key="1">
    <source>
        <dbReference type="EMBL" id="ETI51617.1"/>
    </source>
</evidence>
<protein>
    <submittedName>
        <fullName evidence="1">Uncharacterized protein</fullName>
    </submittedName>
</protein>